<dbReference type="RefSeq" id="WP_201677036.1">
    <property type="nucleotide sequence ID" value="NZ_JAEQNE010000008.1"/>
</dbReference>
<dbReference type="PRINTS" id="PR00420">
    <property type="entry name" value="RNGMNOXGNASE"/>
</dbReference>
<dbReference type="EMBL" id="JAEQNE010000008">
    <property type="protein sequence ID" value="MBL0394362.1"/>
    <property type="molecule type" value="Genomic_DNA"/>
</dbReference>
<dbReference type="GO" id="GO:0071949">
    <property type="term" value="F:FAD binding"/>
    <property type="evidence" value="ECO:0007669"/>
    <property type="project" value="InterPro"/>
</dbReference>
<evidence type="ECO:0000259" key="6">
    <source>
        <dbReference type="Pfam" id="PF01494"/>
    </source>
</evidence>
<keyword evidence="8" id="KW-1185">Reference proteome</keyword>
<keyword evidence="5 7" id="KW-0503">Monooxygenase</keyword>
<keyword evidence="4" id="KW-0560">Oxidoreductase</keyword>
<comment type="caution">
    <text evidence="7">The sequence shown here is derived from an EMBL/GenBank/DDBJ whole genome shotgun (WGS) entry which is preliminary data.</text>
</comment>
<reference evidence="7 8" key="1">
    <citation type="journal article" date="2017" name="Int. J. Syst. Evol. Microbiol.">
        <title>Ramlibacter monticola sp. nov., isolated from forest soil.</title>
        <authorList>
            <person name="Chaudhary D.K."/>
            <person name="Kim J."/>
        </authorList>
    </citation>
    <scope>NUCLEOTIDE SEQUENCE [LARGE SCALE GENOMIC DNA]</scope>
    <source>
        <strain evidence="7 8">KACC 19175</strain>
    </source>
</reference>
<proteinExistence type="predicted"/>
<dbReference type="PANTHER" id="PTHR13789:SF318">
    <property type="entry name" value="GERANYLGERANYL DIPHOSPHATE REDUCTASE"/>
    <property type="match status" value="1"/>
</dbReference>
<dbReference type="InterPro" id="IPR036188">
    <property type="entry name" value="FAD/NAD-bd_sf"/>
</dbReference>
<organism evidence="7 8">
    <name type="scientific">Ramlibacter monticola</name>
    <dbReference type="NCBI Taxonomy" id="1926872"/>
    <lineage>
        <taxon>Bacteria</taxon>
        <taxon>Pseudomonadati</taxon>
        <taxon>Pseudomonadota</taxon>
        <taxon>Betaproteobacteria</taxon>
        <taxon>Burkholderiales</taxon>
        <taxon>Comamonadaceae</taxon>
        <taxon>Ramlibacter</taxon>
    </lineage>
</organism>
<dbReference type="SUPFAM" id="SSF51905">
    <property type="entry name" value="FAD/NAD(P)-binding domain"/>
    <property type="match status" value="1"/>
</dbReference>
<evidence type="ECO:0000313" key="7">
    <source>
        <dbReference type="EMBL" id="MBL0394362.1"/>
    </source>
</evidence>
<dbReference type="Gene3D" id="3.50.50.60">
    <property type="entry name" value="FAD/NAD(P)-binding domain"/>
    <property type="match status" value="1"/>
</dbReference>
<evidence type="ECO:0000256" key="4">
    <source>
        <dbReference type="ARBA" id="ARBA00023002"/>
    </source>
</evidence>
<dbReference type="PANTHER" id="PTHR13789">
    <property type="entry name" value="MONOOXYGENASE"/>
    <property type="match status" value="1"/>
</dbReference>
<protein>
    <submittedName>
        <fullName evidence="7">FAD-dependent monooxygenase</fullName>
    </submittedName>
</protein>
<evidence type="ECO:0000256" key="3">
    <source>
        <dbReference type="ARBA" id="ARBA00022827"/>
    </source>
</evidence>
<sequence>MSEELLVIGGGIGGLAAALAARRAGWEARLFEQAETFSEVGAGIQLGPNVTRILREWELLQGGLARQVVAPPRLRVRDGSDGDELGVLELGDTIARRYGAPYLTVHRADLQSALLAAAQEAGTRIHPGSRAEAVEQAGKVVQLRTTRGKLVEGDALVAADGVWSQLRAAVVTDGGPQPTGHLAYRGLARQQDLPAALRSDEVTVWLAPRMHLVTYPLRGGEWLNAVCVVQGTQPGDPRDWDHAASQAQLEASLGPVCGEVRERVAAMPTWRLWVLHDRPPVASPEAMARGRVALLGDAAHPMRPYLAQGAGMAIEDARELQRVLSVADDRTVEVTTALRRYALNRWERVARVQGRSQRNGTIFHATGPLRMARNAAMAVGGTRLLDQPWLYGG</sequence>
<dbReference type="AlphaFoldDB" id="A0A936Z4S5"/>
<name>A0A936Z4S5_9BURK</name>
<keyword evidence="2" id="KW-0285">Flavoprotein</keyword>
<comment type="cofactor">
    <cofactor evidence="1">
        <name>FAD</name>
        <dbReference type="ChEBI" id="CHEBI:57692"/>
    </cofactor>
</comment>
<gene>
    <name evidence="7" type="ORF">JJ685_24705</name>
</gene>
<dbReference type="GO" id="GO:0004497">
    <property type="term" value="F:monooxygenase activity"/>
    <property type="evidence" value="ECO:0007669"/>
    <property type="project" value="UniProtKB-KW"/>
</dbReference>
<evidence type="ECO:0000256" key="2">
    <source>
        <dbReference type="ARBA" id="ARBA00022630"/>
    </source>
</evidence>
<dbReference type="InterPro" id="IPR050493">
    <property type="entry name" value="FAD-dep_Monooxygenase_BioMet"/>
</dbReference>
<evidence type="ECO:0000256" key="5">
    <source>
        <dbReference type="ARBA" id="ARBA00023033"/>
    </source>
</evidence>
<evidence type="ECO:0000313" key="8">
    <source>
        <dbReference type="Proteomes" id="UP000599109"/>
    </source>
</evidence>
<accession>A0A936Z4S5</accession>
<dbReference type="SUPFAM" id="SSF54373">
    <property type="entry name" value="FAD-linked reductases, C-terminal domain"/>
    <property type="match status" value="1"/>
</dbReference>
<dbReference type="Pfam" id="PF01494">
    <property type="entry name" value="FAD_binding_3"/>
    <property type="match status" value="1"/>
</dbReference>
<feature type="domain" description="FAD-binding" evidence="6">
    <location>
        <begin position="5"/>
        <end position="325"/>
    </location>
</feature>
<evidence type="ECO:0000256" key="1">
    <source>
        <dbReference type="ARBA" id="ARBA00001974"/>
    </source>
</evidence>
<dbReference type="Proteomes" id="UP000599109">
    <property type="component" value="Unassembled WGS sequence"/>
</dbReference>
<keyword evidence="3" id="KW-0274">FAD</keyword>
<dbReference type="InterPro" id="IPR002938">
    <property type="entry name" value="FAD-bd"/>
</dbReference>